<dbReference type="GO" id="GO:0005886">
    <property type="term" value="C:plasma membrane"/>
    <property type="evidence" value="ECO:0007669"/>
    <property type="project" value="TreeGrafter"/>
</dbReference>
<feature type="transmembrane region" description="Helical" evidence="8">
    <location>
        <begin position="333"/>
        <end position="355"/>
    </location>
</feature>
<evidence type="ECO:0000313" key="10">
    <source>
        <dbReference type="Proteomes" id="UP000005012"/>
    </source>
</evidence>
<evidence type="ECO:0000256" key="4">
    <source>
        <dbReference type="ARBA" id="ARBA00022692"/>
    </source>
</evidence>
<feature type="transmembrane region" description="Helical" evidence="8">
    <location>
        <begin position="443"/>
        <end position="462"/>
    </location>
</feature>
<keyword evidence="3 7" id="KW-0813">Transport</keyword>
<accession>A0A140NJQ7</accession>
<feature type="transmembrane region" description="Helical" evidence="8">
    <location>
        <begin position="249"/>
        <end position="271"/>
    </location>
</feature>
<keyword evidence="4 8" id="KW-0812">Transmembrane</keyword>
<protein>
    <submittedName>
        <fullName evidence="9">Cytosine/purines uracil thiamine allantoin permease</fullName>
    </submittedName>
</protein>
<dbReference type="PATRIC" id="fig|1157951.4.peg.2144"/>
<proteinExistence type="inferred from homology"/>
<evidence type="ECO:0000256" key="7">
    <source>
        <dbReference type="PIRNR" id="PIRNR002744"/>
    </source>
</evidence>
<feature type="transmembrane region" description="Helical" evidence="8">
    <location>
        <begin position="177"/>
        <end position="195"/>
    </location>
</feature>
<dbReference type="InterPro" id="IPR001248">
    <property type="entry name" value="Pur-cyt_permease"/>
</dbReference>
<evidence type="ECO:0000313" key="9">
    <source>
        <dbReference type="EMBL" id="AFH93984.1"/>
    </source>
</evidence>
<reference evidence="9 10" key="1">
    <citation type="journal article" date="2012" name="J. Bacteriol.">
        <title>Complete Genome Sequence of Providencia stuartii Clinical Isolate MRSN 2154.</title>
        <authorList>
            <person name="Clifford R.J."/>
            <person name="Hang J."/>
            <person name="Riley M.C."/>
            <person name="Onmus-Leone F."/>
            <person name="Kuschner R.A."/>
            <person name="Lesho E.P."/>
            <person name="Waterman P.E."/>
        </authorList>
    </citation>
    <scope>NUCLEOTIDE SEQUENCE [LARGE SCALE GENOMIC DNA]</scope>
    <source>
        <strain evidence="9 10">MRSN 2154</strain>
    </source>
</reference>
<evidence type="ECO:0000256" key="1">
    <source>
        <dbReference type="ARBA" id="ARBA00004141"/>
    </source>
</evidence>
<keyword evidence="6 7" id="KW-0472">Membrane</keyword>
<feature type="transmembrane region" description="Helical" evidence="8">
    <location>
        <begin position="407"/>
        <end position="423"/>
    </location>
</feature>
<evidence type="ECO:0000256" key="3">
    <source>
        <dbReference type="ARBA" id="ARBA00022448"/>
    </source>
</evidence>
<feature type="transmembrane region" description="Helical" evidence="8">
    <location>
        <begin position="36"/>
        <end position="57"/>
    </location>
</feature>
<dbReference type="Proteomes" id="UP000005012">
    <property type="component" value="Chromosome"/>
</dbReference>
<evidence type="ECO:0000256" key="6">
    <source>
        <dbReference type="ARBA" id="ARBA00023136"/>
    </source>
</evidence>
<dbReference type="GO" id="GO:0022857">
    <property type="term" value="F:transmembrane transporter activity"/>
    <property type="evidence" value="ECO:0007669"/>
    <property type="project" value="InterPro"/>
</dbReference>
<evidence type="ECO:0000256" key="2">
    <source>
        <dbReference type="ARBA" id="ARBA00008974"/>
    </source>
</evidence>
<dbReference type="PANTHER" id="PTHR31806:SF1">
    <property type="entry name" value="PURINE-CYTOSINE PERMEASE FCY2-RELATED"/>
    <property type="match status" value="1"/>
</dbReference>
<comment type="similarity">
    <text evidence="2 7">Belongs to the purine-cytosine permease (2.A.39) family.</text>
</comment>
<evidence type="ECO:0000256" key="8">
    <source>
        <dbReference type="SAM" id="Phobius"/>
    </source>
</evidence>
<dbReference type="PIRSF" id="PIRSF002744">
    <property type="entry name" value="Pur-cyt_permease"/>
    <property type="match status" value="1"/>
</dbReference>
<dbReference type="EMBL" id="CP003488">
    <property type="protein sequence ID" value="AFH93984.1"/>
    <property type="molecule type" value="Genomic_DNA"/>
</dbReference>
<gene>
    <name evidence="9" type="ordered locus">S70_10650</name>
</gene>
<keyword evidence="5 8" id="KW-1133">Transmembrane helix</keyword>
<dbReference type="PANTHER" id="PTHR31806">
    <property type="entry name" value="PURINE-CYTOSINE PERMEASE FCY2-RELATED"/>
    <property type="match status" value="1"/>
</dbReference>
<dbReference type="RefSeq" id="WP_004924182.1">
    <property type="nucleotide sequence ID" value="NC_017731.1"/>
</dbReference>
<dbReference type="Gene3D" id="1.10.4160.10">
    <property type="entry name" value="Hydantoin permease"/>
    <property type="match status" value="1"/>
</dbReference>
<name>A0A140NJQ7_PROSM</name>
<feature type="transmembrane region" description="Helical" evidence="8">
    <location>
        <begin position="300"/>
        <end position="321"/>
    </location>
</feature>
<dbReference type="GeneID" id="93521287"/>
<reference evidence="10" key="2">
    <citation type="submission" date="2012-04" db="EMBL/GenBank/DDBJ databases">
        <title>Complete genome sequence of Providencia stuartii clinical isolate MRSN 2154.</title>
        <authorList>
            <person name="Clifford R.J."/>
            <person name="Hang J."/>
            <person name="Riley M.C."/>
            <person name="Onmus-Leone F."/>
            <person name="Kuschner R.A."/>
            <person name="Lesho E.P."/>
            <person name="Waterman P.E."/>
        </authorList>
    </citation>
    <scope>NUCLEOTIDE SEQUENCE [LARGE SCALE GENOMIC DNA]</scope>
    <source>
        <strain evidence="10">MRSN 2154</strain>
    </source>
</reference>
<feature type="transmembrane region" description="Helical" evidence="8">
    <location>
        <begin position="147"/>
        <end position="165"/>
    </location>
</feature>
<organism evidence="9 10">
    <name type="scientific">Providencia stuartii (strain MRSN 2154)</name>
    <dbReference type="NCBI Taxonomy" id="1157951"/>
    <lineage>
        <taxon>Bacteria</taxon>
        <taxon>Pseudomonadati</taxon>
        <taxon>Pseudomonadota</taxon>
        <taxon>Gammaproteobacteria</taxon>
        <taxon>Enterobacterales</taxon>
        <taxon>Morganellaceae</taxon>
        <taxon>Providencia</taxon>
    </lineage>
</organism>
<feature type="transmembrane region" description="Helical" evidence="8">
    <location>
        <begin position="63"/>
        <end position="85"/>
    </location>
</feature>
<dbReference type="OrthoDB" id="9809167at2"/>
<feature type="transmembrane region" description="Helical" evidence="8">
    <location>
        <begin position="106"/>
        <end position="127"/>
    </location>
</feature>
<evidence type="ECO:0000256" key="5">
    <source>
        <dbReference type="ARBA" id="ARBA00022989"/>
    </source>
</evidence>
<dbReference type="AlphaFoldDB" id="A0A140NJQ7"/>
<dbReference type="HOGENOM" id="CLU_026016_3_2_6"/>
<comment type="subcellular location">
    <subcellularLocation>
        <location evidence="1">Membrane</location>
        <topology evidence="1">Multi-pass membrane protein</topology>
    </subcellularLocation>
</comment>
<feature type="transmembrane region" description="Helical" evidence="8">
    <location>
        <begin position="215"/>
        <end position="237"/>
    </location>
</feature>
<dbReference type="Pfam" id="PF02133">
    <property type="entry name" value="Transp_cyt_pur"/>
    <property type="match status" value="1"/>
</dbReference>
<dbReference type="KEGG" id="psi:S70_10650"/>
<feature type="transmembrane region" description="Helical" evidence="8">
    <location>
        <begin position="361"/>
        <end position="386"/>
    </location>
</feature>
<dbReference type="InterPro" id="IPR026030">
    <property type="entry name" value="Pur-cyt_permease_Fcy2/21/22"/>
</dbReference>
<sequence>MSALPDAAQKNEAWKIENTGIDIVPEHERTATPLELFWIWSAANIGILGIVYGGIIVSFRLSFVQSLLAAIIGIASFALVGYISLSGQKGRTSTLTLSRTIFGKTGNIAPTFFSWVTLMGWEAINMITGTLTLKALFQVLGFSDSVTLTVVCMVLFGGLAITISLLGQATVVVMQSWITRIFGTMTLIAALYIIWHTDWQAVLSMPSGSWLTGFLPAVSIIAAGTGIGWGIAGADYSRYQSERSSKSSIFNAVTFGAMLPLFILLFTGILLSARLPELASAENPIALIGAELPSWMSIPYLLTATAGIITIAVLSLYSASLNLLTIGIKIRQVYAVAIDAILVMGVAIYILFISGEFINSFIAFLLFCGVFLASWEAVFMLDYAVLRSRQGYKFEQLFGQSNAGIRWIPLLCWLLGALAGLLVSDNEFIKGPWATGIFEGSSLSILLSFVLSFLLYGLYLMFSHSAEKD</sequence>